<reference evidence="1 2" key="1">
    <citation type="submission" date="2013-02" db="EMBL/GenBank/DDBJ databases">
        <title>The Genome Sequence of Acinetobacter parvus NIPH 1103.</title>
        <authorList>
            <consortium name="The Broad Institute Genome Sequencing Platform"/>
            <consortium name="The Broad Institute Genome Sequencing Center for Infectious Disease"/>
            <person name="Cerqueira G."/>
            <person name="Feldgarden M."/>
            <person name="Courvalin P."/>
            <person name="Perichon B."/>
            <person name="Grillot-Courvalin C."/>
            <person name="Clermont D."/>
            <person name="Rocha E."/>
            <person name="Yoon E.-J."/>
            <person name="Nemec A."/>
            <person name="Walker B."/>
            <person name="Young S.K."/>
            <person name="Zeng Q."/>
            <person name="Gargeya S."/>
            <person name="Fitzgerald M."/>
            <person name="Haas B."/>
            <person name="Abouelleil A."/>
            <person name="Alvarado L."/>
            <person name="Arachchi H.M."/>
            <person name="Berlin A.M."/>
            <person name="Chapman S.B."/>
            <person name="Dewar J."/>
            <person name="Goldberg J."/>
            <person name="Griggs A."/>
            <person name="Gujja S."/>
            <person name="Hansen M."/>
            <person name="Howarth C."/>
            <person name="Imamovic A."/>
            <person name="Larimer J."/>
            <person name="McCowan C."/>
            <person name="Murphy C."/>
            <person name="Neiman D."/>
            <person name="Pearson M."/>
            <person name="Priest M."/>
            <person name="Roberts A."/>
            <person name="Saif S."/>
            <person name="Shea T."/>
            <person name="Sisk P."/>
            <person name="Sykes S."/>
            <person name="Wortman J."/>
            <person name="Nusbaum C."/>
            <person name="Birren B."/>
        </authorList>
    </citation>
    <scope>NUCLEOTIDE SEQUENCE [LARGE SCALE GENOMIC DNA]</scope>
    <source>
        <strain evidence="1 2">NIPH 1103</strain>
    </source>
</reference>
<gene>
    <name evidence="1" type="ORF">F989_02407</name>
</gene>
<sequence>MSENPYKGDQPTFYTEVLELAWIALVDELVASGQLDPDSLAERIKTMTADLQKNQDSFLAGGLLSFANIDKVLKRKYGLEAKE</sequence>
<evidence type="ECO:0000313" key="1">
    <source>
        <dbReference type="EMBL" id="ENU32427.1"/>
    </source>
</evidence>
<dbReference type="PATRIC" id="fig|1217671.3.peg.2370"/>
<proteinExistence type="predicted"/>
<protein>
    <submittedName>
        <fullName evidence="1">Uncharacterized protein</fullName>
    </submittedName>
</protein>
<dbReference type="RefSeq" id="WP_004674829.1">
    <property type="nucleotide sequence ID" value="NZ_KB849218.1"/>
</dbReference>
<dbReference type="EMBL" id="APOL01000042">
    <property type="protein sequence ID" value="ENU32427.1"/>
    <property type="molecule type" value="Genomic_DNA"/>
</dbReference>
<dbReference type="HOGENOM" id="CLU_2535012_0_0_6"/>
<name>N8REB0_9GAMM</name>
<evidence type="ECO:0000313" key="2">
    <source>
        <dbReference type="Proteomes" id="UP000018426"/>
    </source>
</evidence>
<comment type="caution">
    <text evidence="1">The sequence shown here is derived from an EMBL/GenBank/DDBJ whole genome shotgun (WGS) entry which is preliminary data.</text>
</comment>
<dbReference type="Proteomes" id="UP000018426">
    <property type="component" value="Unassembled WGS sequence"/>
</dbReference>
<dbReference type="AlphaFoldDB" id="N8REB0"/>
<organism evidence="1 2">
    <name type="scientific">Acinetobacter parvus NIPH 1103</name>
    <dbReference type="NCBI Taxonomy" id="1217671"/>
    <lineage>
        <taxon>Bacteria</taxon>
        <taxon>Pseudomonadati</taxon>
        <taxon>Pseudomonadota</taxon>
        <taxon>Gammaproteobacteria</taxon>
        <taxon>Moraxellales</taxon>
        <taxon>Moraxellaceae</taxon>
        <taxon>Acinetobacter</taxon>
    </lineage>
</organism>
<accession>N8REB0</accession>